<accession>A0A318UVT1</accession>
<protein>
    <submittedName>
        <fullName evidence="3">Esterase/lipase</fullName>
    </submittedName>
</protein>
<gene>
    <name evidence="3" type="ORF">DFP75_1136</name>
</gene>
<comment type="caution">
    <text evidence="3">The sequence shown here is derived from an EMBL/GenBank/DDBJ whole genome shotgun (WGS) entry which is preliminary data.</text>
</comment>
<dbReference type="AlphaFoldDB" id="A0A318UVT1"/>
<feature type="chain" id="PRO_5016426050" evidence="1">
    <location>
        <begin position="24"/>
        <end position="398"/>
    </location>
</feature>
<dbReference type="EMBL" id="QKLW01000013">
    <property type="protein sequence ID" value="PYF78115.1"/>
    <property type="molecule type" value="Genomic_DNA"/>
</dbReference>
<sequence>MQQKIALWCFLVLSLPLSETVNAMQDQIELIYEPDEPFAQYIARAEQYVSERKVWVNADDQARELSAVLPFELLPDAKNCTGEARIGVLLSHGLSDSPFSMRDPAKAMQAACYQVRVVLLPGHGTKAEDLIDVSREDWRTTFQNAADTFSKEVDVMYVGGFSTGGALAAEYAWQHSDSVAGAVLFSPVFKVNSSIDWLSPWLAMFKDWLDNYPSDDFAKYASIPVPAIAEVYKLSKEVRNLILETPKTLPVFMALSEDDGTVDSTVSEKVFDAGMIGSKSQMVLYSKDQMSANTDRIKVYNTHWPEDRILGLSHMAVHGNPENPYYGVSGEYRICGWHQADESLYEACRTDDENWYGENLSALTESSPHAARVSWNPNFNALMQEVAYFMKANANSNR</sequence>
<dbReference type="InterPro" id="IPR029058">
    <property type="entry name" value="AB_hydrolase_fold"/>
</dbReference>
<evidence type="ECO:0000259" key="2">
    <source>
        <dbReference type="Pfam" id="PF12146"/>
    </source>
</evidence>
<dbReference type="Proteomes" id="UP000247551">
    <property type="component" value="Unassembled WGS sequence"/>
</dbReference>
<dbReference type="Gene3D" id="3.40.50.1820">
    <property type="entry name" value="alpha/beta hydrolase"/>
    <property type="match status" value="1"/>
</dbReference>
<organism evidence="3 4">
    <name type="scientific">Marinomonas alcarazii</name>
    <dbReference type="NCBI Taxonomy" id="491949"/>
    <lineage>
        <taxon>Bacteria</taxon>
        <taxon>Pseudomonadati</taxon>
        <taxon>Pseudomonadota</taxon>
        <taxon>Gammaproteobacteria</taxon>
        <taxon>Oceanospirillales</taxon>
        <taxon>Oceanospirillaceae</taxon>
        <taxon>Marinomonas</taxon>
    </lineage>
</organism>
<evidence type="ECO:0000313" key="3">
    <source>
        <dbReference type="EMBL" id="PYF78115.1"/>
    </source>
</evidence>
<dbReference type="SUPFAM" id="SSF53474">
    <property type="entry name" value="alpha/beta-Hydrolases"/>
    <property type="match status" value="1"/>
</dbReference>
<proteinExistence type="predicted"/>
<evidence type="ECO:0000256" key="1">
    <source>
        <dbReference type="SAM" id="SignalP"/>
    </source>
</evidence>
<dbReference type="Pfam" id="PF12146">
    <property type="entry name" value="Hydrolase_4"/>
    <property type="match status" value="1"/>
</dbReference>
<keyword evidence="1" id="KW-0732">Signal</keyword>
<feature type="signal peptide" evidence="1">
    <location>
        <begin position="1"/>
        <end position="23"/>
    </location>
</feature>
<feature type="domain" description="Serine aminopeptidase S33" evidence="2">
    <location>
        <begin position="84"/>
        <end position="210"/>
    </location>
</feature>
<dbReference type="InterPro" id="IPR022742">
    <property type="entry name" value="Hydrolase_4"/>
</dbReference>
<reference evidence="3 4" key="1">
    <citation type="submission" date="2018-06" db="EMBL/GenBank/DDBJ databases">
        <title>Genomic Encyclopedia of Type Strains, Phase III (KMG-III): the genomes of soil and plant-associated and newly described type strains.</title>
        <authorList>
            <person name="Whitman W."/>
        </authorList>
    </citation>
    <scope>NUCLEOTIDE SEQUENCE [LARGE SCALE GENOMIC DNA]</scope>
    <source>
        <strain evidence="3 4">CECT 7730</strain>
    </source>
</reference>
<dbReference type="RefSeq" id="WP_110577349.1">
    <property type="nucleotide sequence ID" value="NZ_QKLW01000013.1"/>
</dbReference>
<keyword evidence="4" id="KW-1185">Reference proteome</keyword>
<dbReference type="ESTHER" id="9gamm-a0a318uvt1">
    <property type="family name" value="Bacterial_lip_FamI.8"/>
</dbReference>
<evidence type="ECO:0000313" key="4">
    <source>
        <dbReference type="Proteomes" id="UP000247551"/>
    </source>
</evidence>
<name>A0A318UVT1_9GAMM</name>